<protein>
    <submittedName>
        <fullName evidence="2">Uncharacterized protein</fullName>
    </submittedName>
</protein>
<feature type="region of interest" description="Disordered" evidence="1">
    <location>
        <begin position="115"/>
        <end position="216"/>
    </location>
</feature>
<evidence type="ECO:0000313" key="3">
    <source>
        <dbReference type="Proteomes" id="UP001153069"/>
    </source>
</evidence>
<evidence type="ECO:0000256" key="1">
    <source>
        <dbReference type="SAM" id="MobiDB-lite"/>
    </source>
</evidence>
<dbReference type="EMBL" id="CAICTM010002335">
    <property type="protein sequence ID" value="CAB9528852.1"/>
    <property type="molecule type" value="Genomic_DNA"/>
</dbReference>
<gene>
    <name evidence="2" type="ORF">SEMRO_2337_G323860.1</name>
</gene>
<dbReference type="Proteomes" id="UP001153069">
    <property type="component" value="Unassembled WGS sequence"/>
</dbReference>
<evidence type="ECO:0000313" key="2">
    <source>
        <dbReference type="EMBL" id="CAB9528852.1"/>
    </source>
</evidence>
<feature type="compositionally biased region" description="Acidic residues" evidence="1">
    <location>
        <begin position="193"/>
        <end position="204"/>
    </location>
</feature>
<sequence length="216" mass="24061">MSSLCNDEVKIAFFSKRSGYATAVSNDTLAKIVAGIKHGIERCIDRACDVDMFACIQGEKYIPNSLPINLKEINATMETGGNGDLRFKTKTGNHTLHVLFSGGGTPFRVQIVDRPQENQTGRVHRRPPRQNMVPPPRNDMGPPTQFPSGQAQRRESVRNRQPSDDSSSSEHSPARPIKMRRRQPTAPRPPPSDSDDSSSAEEYNDFSQLTGRRKRT</sequence>
<feature type="compositionally biased region" description="Basic and acidic residues" evidence="1">
    <location>
        <begin position="152"/>
        <end position="163"/>
    </location>
</feature>
<proteinExistence type="predicted"/>
<name>A0A9N8HX22_9STRA</name>
<organism evidence="2 3">
    <name type="scientific">Seminavis robusta</name>
    <dbReference type="NCBI Taxonomy" id="568900"/>
    <lineage>
        <taxon>Eukaryota</taxon>
        <taxon>Sar</taxon>
        <taxon>Stramenopiles</taxon>
        <taxon>Ochrophyta</taxon>
        <taxon>Bacillariophyta</taxon>
        <taxon>Bacillariophyceae</taxon>
        <taxon>Bacillariophycidae</taxon>
        <taxon>Naviculales</taxon>
        <taxon>Naviculaceae</taxon>
        <taxon>Seminavis</taxon>
    </lineage>
</organism>
<keyword evidence="3" id="KW-1185">Reference proteome</keyword>
<reference evidence="2" key="1">
    <citation type="submission" date="2020-06" db="EMBL/GenBank/DDBJ databases">
        <authorList>
            <consortium name="Plant Systems Biology data submission"/>
        </authorList>
    </citation>
    <scope>NUCLEOTIDE SEQUENCE</scope>
    <source>
        <strain evidence="2">D6</strain>
    </source>
</reference>
<dbReference type="AlphaFoldDB" id="A0A9N8HX22"/>
<accession>A0A9N8HX22</accession>
<comment type="caution">
    <text evidence="2">The sequence shown here is derived from an EMBL/GenBank/DDBJ whole genome shotgun (WGS) entry which is preliminary data.</text>
</comment>